<comment type="caution">
    <text evidence="12">The sequence shown here is derived from an EMBL/GenBank/DDBJ whole genome shotgun (WGS) entry which is preliminary data.</text>
</comment>
<evidence type="ECO:0000256" key="1">
    <source>
        <dbReference type="ARBA" id="ARBA00000085"/>
    </source>
</evidence>
<dbReference type="PROSITE" id="PS50113">
    <property type="entry name" value="PAC"/>
    <property type="match status" value="3"/>
</dbReference>
<feature type="domain" description="PAS" evidence="10">
    <location>
        <begin position="264"/>
        <end position="334"/>
    </location>
</feature>
<dbReference type="SUPFAM" id="SSF47384">
    <property type="entry name" value="Homodimeric domain of signal transducing histidine kinase"/>
    <property type="match status" value="1"/>
</dbReference>
<keyword evidence="5" id="KW-0418">Kinase</keyword>
<reference evidence="12 13" key="1">
    <citation type="journal article" date="2011" name="Appl. Environ. Microbiol.">
        <title>Methanogenic archaea isolated from Taiwan's Chelungpu fault.</title>
        <authorList>
            <person name="Wu S.Y."/>
            <person name="Lai M.C."/>
        </authorList>
    </citation>
    <scope>NUCLEOTIDE SEQUENCE [LARGE SCALE GENOMIC DNA]</scope>
    <source>
        <strain evidence="12 13">St545Mb</strain>
    </source>
</reference>
<protein>
    <recommendedName>
        <fullName evidence="2">histidine kinase</fullName>
        <ecNumber evidence="2">2.7.13.3</ecNumber>
    </recommendedName>
</protein>
<dbReference type="CDD" id="cd00082">
    <property type="entry name" value="HisKA"/>
    <property type="match status" value="1"/>
</dbReference>
<dbReference type="PROSITE" id="PS50112">
    <property type="entry name" value="PAS"/>
    <property type="match status" value="3"/>
</dbReference>
<keyword evidence="3 6" id="KW-0597">Phosphoprotein</keyword>
<organism evidence="12 13">
    <name type="scientific">Methanolobus chelungpuianus</name>
    <dbReference type="NCBI Taxonomy" id="502115"/>
    <lineage>
        <taxon>Archaea</taxon>
        <taxon>Methanobacteriati</taxon>
        <taxon>Methanobacteriota</taxon>
        <taxon>Stenosarchaea group</taxon>
        <taxon>Methanomicrobia</taxon>
        <taxon>Methanosarcinales</taxon>
        <taxon>Methanosarcinaceae</taxon>
        <taxon>Methanolobus</taxon>
    </lineage>
</organism>
<dbReference type="InterPro" id="IPR035965">
    <property type="entry name" value="PAS-like_dom_sf"/>
</dbReference>
<dbReference type="SUPFAM" id="SSF55874">
    <property type="entry name" value="ATPase domain of HSP90 chaperone/DNA topoisomerase II/histidine kinase"/>
    <property type="match status" value="1"/>
</dbReference>
<feature type="modified residue" description="4-aspartylphosphate" evidence="6">
    <location>
        <position position="56"/>
    </location>
</feature>
<keyword evidence="13" id="KW-1185">Reference proteome</keyword>
<keyword evidence="7" id="KW-0175">Coiled coil</keyword>
<evidence type="ECO:0000313" key="12">
    <source>
        <dbReference type="EMBL" id="MCQ6961827.1"/>
    </source>
</evidence>
<dbReference type="SMART" id="SM00388">
    <property type="entry name" value="HisKA"/>
    <property type="match status" value="1"/>
</dbReference>
<dbReference type="CDD" id="cd17538">
    <property type="entry name" value="REC_D1_PleD-like"/>
    <property type="match status" value="1"/>
</dbReference>
<evidence type="ECO:0000259" key="11">
    <source>
        <dbReference type="PROSITE" id="PS50113"/>
    </source>
</evidence>
<dbReference type="SUPFAM" id="SSF52172">
    <property type="entry name" value="CheY-like"/>
    <property type="match status" value="1"/>
</dbReference>
<dbReference type="GO" id="GO:0005886">
    <property type="term" value="C:plasma membrane"/>
    <property type="evidence" value="ECO:0007669"/>
    <property type="project" value="TreeGrafter"/>
</dbReference>
<dbReference type="RefSeq" id="WP_256621518.1">
    <property type="nucleotide sequence ID" value="NZ_JTEO01000002.1"/>
</dbReference>
<dbReference type="Pfam" id="PF00512">
    <property type="entry name" value="HisKA"/>
    <property type="match status" value="1"/>
</dbReference>
<dbReference type="InterPro" id="IPR005467">
    <property type="entry name" value="His_kinase_dom"/>
</dbReference>
<dbReference type="Pfam" id="PF02518">
    <property type="entry name" value="HATPase_c"/>
    <property type="match status" value="1"/>
</dbReference>
<dbReference type="InterPro" id="IPR004358">
    <property type="entry name" value="Sig_transdc_His_kin-like_C"/>
</dbReference>
<evidence type="ECO:0000259" key="9">
    <source>
        <dbReference type="PROSITE" id="PS50110"/>
    </source>
</evidence>
<comment type="catalytic activity">
    <reaction evidence="1">
        <text>ATP + protein L-histidine = ADP + protein N-phospho-L-histidine.</text>
        <dbReference type="EC" id="2.7.13.3"/>
    </reaction>
</comment>
<dbReference type="InterPro" id="IPR003594">
    <property type="entry name" value="HATPase_dom"/>
</dbReference>
<keyword evidence="4" id="KW-0808">Transferase</keyword>
<feature type="domain" description="PAC" evidence="11">
    <location>
        <begin position="211"/>
        <end position="263"/>
    </location>
</feature>
<dbReference type="PANTHER" id="PTHR43047:SF72">
    <property type="entry name" value="OSMOSENSING HISTIDINE PROTEIN KINASE SLN1"/>
    <property type="match status" value="1"/>
</dbReference>
<dbReference type="InterPro" id="IPR036097">
    <property type="entry name" value="HisK_dim/P_sf"/>
</dbReference>
<dbReference type="Gene3D" id="3.30.565.10">
    <property type="entry name" value="Histidine kinase-like ATPase, C-terminal domain"/>
    <property type="match status" value="1"/>
</dbReference>
<evidence type="ECO:0000256" key="7">
    <source>
        <dbReference type="SAM" id="Coils"/>
    </source>
</evidence>
<dbReference type="SMART" id="SM00086">
    <property type="entry name" value="PAC"/>
    <property type="match status" value="3"/>
</dbReference>
<feature type="domain" description="Histidine kinase" evidence="8">
    <location>
        <begin position="544"/>
        <end position="763"/>
    </location>
</feature>
<dbReference type="Pfam" id="PF13426">
    <property type="entry name" value="PAS_9"/>
    <property type="match status" value="3"/>
</dbReference>
<dbReference type="Gene3D" id="3.40.50.2300">
    <property type="match status" value="1"/>
</dbReference>
<gene>
    <name evidence="12" type="ORF">PV02_01110</name>
</gene>
<dbReference type="Proteomes" id="UP001206983">
    <property type="component" value="Unassembled WGS sequence"/>
</dbReference>
<dbReference type="Gene3D" id="1.10.287.130">
    <property type="match status" value="1"/>
</dbReference>
<feature type="coiled-coil region" evidence="7">
    <location>
        <begin position="510"/>
        <end position="537"/>
    </location>
</feature>
<dbReference type="EC" id="2.7.13.3" evidence="2"/>
<feature type="domain" description="Response regulatory" evidence="9">
    <location>
        <begin position="8"/>
        <end position="123"/>
    </location>
</feature>
<evidence type="ECO:0000256" key="4">
    <source>
        <dbReference type="ARBA" id="ARBA00022679"/>
    </source>
</evidence>
<dbReference type="InterPro" id="IPR011006">
    <property type="entry name" value="CheY-like_superfamily"/>
</dbReference>
<dbReference type="SMART" id="SM00091">
    <property type="entry name" value="PAS"/>
    <property type="match status" value="3"/>
</dbReference>
<dbReference type="SUPFAM" id="SSF55785">
    <property type="entry name" value="PYP-like sensor domain (PAS domain)"/>
    <property type="match status" value="3"/>
</dbReference>
<dbReference type="SMART" id="SM00448">
    <property type="entry name" value="REC"/>
    <property type="match status" value="1"/>
</dbReference>
<evidence type="ECO:0000256" key="3">
    <source>
        <dbReference type="ARBA" id="ARBA00022553"/>
    </source>
</evidence>
<dbReference type="InterPro" id="IPR001789">
    <property type="entry name" value="Sig_transdc_resp-reg_receiver"/>
</dbReference>
<dbReference type="AlphaFoldDB" id="A0AAE3H903"/>
<dbReference type="Pfam" id="PF00072">
    <property type="entry name" value="Response_reg"/>
    <property type="match status" value="1"/>
</dbReference>
<dbReference type="EMBL" id="JTEO01000002">
    <property type="protein sequence ID" value="MCQ6961827.1"/>
    <property type="molecule type" value="Genomic_DNA"/>
</dbReference>
<feature type="domain" description="PAS" evidence="10">
    <location>
        <begin position="387"/>
        <end position="457"/>
    </location>
</feature>
<evidence type="ECO:0000259" key="10">
    <source>
        <dbReference type="PROSITE" id="PS50112"/>
    </source>
</evidence>
<dbReference type="PANTHER" id="PTHR43047">
    <property type="entry name" value="TWO-COMPONENT HISTIDINE PROTEIN KINASE"/>
    <property type="match status" value="1"/>
</dbReference>
<dbReference type="InterPro" id="IPR001610">
    <property type="entry name" value="PAC"/>
</dbReference>
<feature type="domain" description="PAC" evidence="11">
    <location>
        <begin position="336"/>
        <end position="386"/>
    </location>
</feature>
<dbReference type="InterPro" id="IPR000700">
    <property type="entry name" value="PAS-assoc_C"/>
</dbReference>
<evidence type="ECO:0000259" key="8">
    <source>
        <dbReference type="PROSITE" id="PS50109"/>
    </source>
</evidence>
<dbReference type="InterPro" id="IPR036890">
    <property type="entry name" value="HATPase_C_sf"/>
</dbReference>
<name>A0AAE3H903_9EURY</name>
<dbReference type="CDD" id="cd00130">
    <property type="entry name" value="PAS"/>
    <property type="match status" value="3"/>
</dbReference>
<proteinExistence type="predicted"/>
<dbReference type="PROSITE" id="PS50110">
    <property type="entry name" value="RESPONSE_REGULATORY"/>
    <property type="match status" value="1"/>
</dbReference>
<dbReference type="GO" id="GO:0009927">
    <property type="term" value="F:histidine phosphotransfer kinase activity"/>
    <property type="evidence" value="ECO:0007669"/>
    <property type="project" value="TreeGrafter"/>
</dbReference>
<dbReference type="PRINTS" id="PR00344">
    <property type="entry name" value="BCTRLSENSOR"/>
</dbReference>
<dbReference type="InterPro" id="IPR003661">
    <property type="entry name" value="HisK_dim/P_dom"/>
</dbReference>
<dbReference type="FunFam" id="3.30.565.10:FF:000006">
    <property type="entry name" value="Sensor histidine kinase WalK"/>
    <property type="match status" value="1"/>
</dbReference>
<evidence type="ECO:0000256" key="5">
    <source>
        <dbReference type="ARBA" id="ARBA00022777"/>
    </source>
</evidence>
<accession>A0AAE3H903</accession>
<evidence type="ECO:0000313" key="13">
    <source>
        <dbReference type="Proteomes" id="UP001206983"/>
    </source>
</evidence>
<feature type="domain" description="PAC" evidence="11">
    <location>
        <begin position="467"/>
        <end position="519"/>
    </location>
</feature>
<dbReference type="PROSITE" id="PS50109">
    <property type="entry name" value="HIS_KIN"/>
    <property type="match status" value="1"/>
</dbReference>
<evidence type="ECO:0000256" key="6">
    <source>
        <dbReference type="PROSITE-ProRule" id="PRU00169"/>
    </source>
</evidence>
<dbReference type="NCBIfam" id="TIGR00229">
    <property type="entry name" value="sensory_box"/>
    <property type="match status" value="3"/>
</dbReference>
<dbReference type="GO" id="GO:0000155">
    <property type="term" value="F:phosphorelay sensor kinase activity"/>
    <property type="evidence" value="ECO:0007669"/>
    <property type="project" value="InterPro"/>
</dbReference>
<feature type="domain" description="PAS" evidence="10">
    <location>
        <begin position="135"/>
        <end position="192"/>
    </location>
</feature>
<evidence type="ECO:0000256" key="2">
    <source>
        <dbReference type="ARBA" id="ARBA00012438"/>
    </source>
</evidence>
<sequence length="778" mass="88336">MSDKNRSKILVVDDDVLNVRLIEAQLMADYEVKAAYSGEEALDIIDSERPDLVILDVMMPGMSGYEVCSRMRSSKETCFIPVIMVTSLSSRDDRLEGIKAGADEFLTKPVDRFEVLTRVRTLLKNKLLYDELAAESRKTKQYLDIAGSMIVAIDAGHKVTLSNSRCNEVLGYAEGELIGSDWLERVIPPEERVLTESLFARAGTDVPGNPESFEGHVVTRTGQKRLICWRNSFIIDSSGMIATILCSGTDVTDQRSAEQKIKTSEEKFRALFENSVDPIMILDMNCTILEVNPSLCDLLLYSKEELLHFSKSHLVPPEHLHKCKEDFAAVIEKGHVVFETECLRKDGCRVPVEMSVKLIEYDGRPAILSSGRDITERRRAEQTLRESEEKFRLLAENASDVIWTMDREGRFLYVSPSVLKLRGYTPEKVMGQSLVEIFPQDSISRIRLAIDAFFEDFRKTGKNNRTEVLEVEQFHKDGHRIWTESIARPVFDEKGQFRFFLGVSRDISERKKAQESIRRYIDDLAKANESLQSLDRMKDEFISNLSHELKTPLISIKGYSELVHDEVLGPLNEKQRNAMQIVLDKYDHLSFLLDSLIYISIVRSGKVSYRFDPLRIEDALKKVMDYFSFKAADKKIRMFRNFEKDLPLIRGDVEYIPYLFRSLLDNAIKFSRNEGFIDVSAFRDKGDVHVVITDKGIGIPPAEFTNIFNPFYQVDSSMTRKYGGSGLGLYVSKTIAEVHGGKIWIESAEGSGTAVHVSFPSYTPSHIAATESSKSDPQ</sequence>
<dbReference type="Gene3D" id="3.30.450.20">
    <property type="entry name" value="PAS domain"/>
    <property type="match status" value="3"/>
</dbReference>
<dbReference type="InterPro" id="IPR000014">
    <property type="entry name" value="PAS"/>
</dbReference>
<dbReference type="SMART" id="SM00387">
    <property type="entry name" value="HATPase_c"/>
    <property type="match status" value="1"/>
</dbReference>